<dbReference type="AlphaFoldDB" id="A0A1F2WST7"/>
<dbReference type="InterPro" id="IPR010290">
    <property type="entry name" value="TM_effector"/>
</dbReference>
<gene>
    <name evidence="9" type="ORF">A2Y75_07770</name>
</gene>
<reference evidence="9 10" key="1">
    <citation type="journal article" date="2016" name="Nat. Commun.">
        <title>Thousands of microbial genomes shed light on interconnected biogeochemical processes in an aquifer system.</title>
        <authorList>
            <person name="Anantharaman K."/>
            <person name="Brown C.T."/>
            <person name="Hug L.A."/>
            <person name="Sharon I."/>
            <person name="Castelle C.J."/>
            <person name="Probst A.J."/>
            <person name="Thomas B.C."/>
            <person name="Singh A."/>
            <person name="Wilkins M.J."/>
            <person name="Karaoz U."/>
            <person name="Brodie E.L."/>
            <person name="Williams K.H."/>
            <person name="Hubbard S.S."/>
            <person name="Banfield J.F."/>
        </authorList>
    </citation>
    <scope>NUCLEOTIDE SEQUENCE [LARGE SCALE GENOMIC DNA]</scope>
</reference>
<organism evidence="9 10">
    <name type="scientific">Candidatus Solincola sediminis</name>
    <dbReference type="NCBI Taxonomy" id="1797199"/>
    <lineage>
        <taxon>Bacteria</taxon>
        <taxon>Bacillati</taxon>
        <taxon>Actinomycetota</taxon>
        <taxon>Candidatus Geothermincolia</taxon>
        <taxon>Candidatus Geothermincolales</taxon>
        <taxon>Candidatus Geothermincolaceae</taxon>
        <taxon>Candidatus Solincola</taxon>
    </lineage>
</organism>
<keyword evidence="6 7" id="KW-0472">Membrane</keyword>
<feature type="transmembrane region" description="Helical" evidence="7">
    <location>
        <begin position="92"/>
        <end position="112"/>
    </location>
</feature>
<evidence type="ECO:0000256" key="3">
    <source>
        <dbReference type="ARBA" id="ARBA00022475"/>
    </source>
</evidence>
<feature type="transmembrane region" description="Helical" evidence="7">
    <location>
        <begin position="359"/>
        <end position="381"/>
    </location>
</feature>
<dbReference type="InterPro" id="IPR036259">
    <property type="entry name" value="MFS_trans_sf"/>
</dbReference>
<dbReference type="PROSITE" id="PS50850">
    <property type="entry name" value="MFS"/>
    <property type="match status" value="1"/>
</dbReference>
<keyword evidence="2" id="KW-0813">Transport</keyword>
<feature type="transmembrane region" description="Helical" evidence="7">
    <location>
        <begin position="119"/>
        <end position="141"/>
    </location>
</feature>
<evidence type="ECO:0000256" key="7">
    <source>
        <dbReference type="SAM" id="Phobius"/>
    </source>
</evidence>
<evidence type="ECO:0000313" key="9">
    <source>
        <dbReference type="EMBL" id="OFW59958.1"/>
    </source>
</evidence>
<dbReference type="STRING" id="1797197.A2Y75_07770"/>
<evidence type="ECO:0000256" key="6">
    <source>
        <dbReference type="ARBA" id="ARBA00023136"/>
    </source>
</evidence>
<evidence type="ECO:0000259" key="8">
    <source>
        <dbReference type="PROSITE" id="PS50850"/>
    </source>
</evidence>
<dbReference type="GO" id="GO:0022857">
    <property type="term" value="F:transmembrane transporter activity"/>
    <property type="evidence" value="ECO:0007669"/>
    <property type="project" value="InterPro"/>
</dbReference>
<dbReference type="CDD" id="cd06173">
    <property type="entry name" value="MFS_MefA_like"/>
    <property type="match status" value="1"/>
</dbReference>
<protein>
    <recommendedName>
        <fullName evidence="8">Major facilitator superfamily (MFS) profile domain-containing protein</fullName>
    </recommendedName>
</protein>
<keyword evidence="4 7" id="KW-0812">Transmembrane</keyword>
<feature type="domain" description="Major facilitator superfamily (MFS) profile" evidence="8">
    <location>
        <begin position="27"/>
        <end position="412"/>
    </location>
</feature>
<feature type="transmembrane region" description="Helical" evidence="7">
    <location>
        <begin position="60"/>
        <end position="80"/>
    </location>
</feature>
<keyword evidence="3" id="KW-1003">Cell membrane</keyword>
<comment type="caution">
    <text evidence="9">The sequence shown here is derived from an EMBL/GenBank/DDBJ whole genome shotgun (WGS) entry which is preliminary data.</text>
</comment>
<keyword evidence="5 7" id="KW-1133">Transmembrane helix</keyword>
<feature type="transmembrane region" description="Helical" evidence="7">
    <location>
        <begin position="387"/>
        <end position="411"/>
    </location>
</feature>
<feature type="transmembrane region" description="Helical" evidence="7">
    <location>
        <begin position="329"/>
        <end position="347"/>
    </location>
</feature>
<evidence type="ECO:0000256" key="4">
    <source>
        <dbReference type="ARBA" id="ARBA00022692"/>
    </source>
</evidence>
<feature type="transmembrane region" description="Helical" evidence="7">
    <location>
        <begin position="30"/>
        <end position="53"/>
    </location>
</feature>
<dbReference type="EMBL" id="MELK01000008">
    <property type="protein sequence ID" value="OFW59958.1"/>
    <property type="molecule type" value="Genomic_DNA"/>
</dbReference>
<feature type="transmembrane region" description="Helical" evidence="7">
    <location>
        <begin position="238"/>
        <end position="259"/>
    </location>
</feature>
<accession>A0A1F2WST7</accession>
<dbReference type="PANTHER" id="PTHR23513:SF11">
    <property type="entry name" value="STAPHYLOFERRIN A TRANSPORTER"/>
    <property type="match status" value="1"/>
</dbReference>
<dbReference type="Pfam" id="PF05977">
    <property type="entry name" value="MFS_3"/>
    <property type="match status" value="1"/>
</dbReference>
<proteinExistence type="predicted"/>
<name>A0A1F2WST7_9ACTN</name>
<dbReference type="InterPro" id="IPR020846">
    <property type="entry name" value="MFS_dom"/>
</dbReference>
<feature type="transmembrane region" description="Helical" evidence="7">
    <location>
        <begin position="304"/>
        <end position="323"/>
    </location>
</feature>
<dbReference type="GO" id="GO:0005886">
    <property type="term" value="C:plasma membrane"/>
    <property type="evidence" value="ECO:0007669"/>
    <property type="project" value="UniProtKB-SubCell"/>
</dbReference>
<feature type="transmembrane region" description="Helical" evidence="7">
    <location>
        <begin position="187"/>
        <end position="206"/>
    </location>
</feature>
<evidence type="ECO:0000256" key="5">
    <source>
        <dbReference type="ARBA" id="ARBA00022989"/>
    </source>
</evidence>
<evidence type="ECO:0000313" key="10">
    <source>
        <dbReference type="Proteomes" id="UP000177876"/>
    </source>
</evidence>
<sequence length="415" mass="44291">MQGTEARDQARAGIRHKGVFYAFSFRAFRLYWSGAFVSSIGSWLQLTAVLWFVKNIGSDTLVGFVNLVGWIPTLFLGLFAGAIADRMNPKRVVLWSQAVMLLCSLGIGLCVQLDWIHDLVLIVFLGISGIAYAIFVTAWVATIPVLVPREALLGAVTLNNLQFNLARFIGPIAGGLLLVEAGHYVPFYANALTFGLFMFLVSISGVEMPQPQAGSANVVSSVLEGLRYMYGNRWMAKVLAAIAGLSFFGFSFIVLIPAVCKEILHVSDNEYGLLMGMTGLGALLGLTAVAFLKHKIGLRSMMSLGSFLTAAFLLAFSLSGLFWLSCLLAVGAGGSFVLCNAAAGAALQGNAIPEMRGRIASMWAVAYLGIFPIGGLVLGFLSDLISLRASLLIAGFACVGVALFLIFFVSIPGDE</sequence>
<feature type="transmembrane region" description="Helical" evidence="7">
    <location>
        <begin position="271"/>
        <end position="292"/>
    </location>
</feature>
<dbReference type="SUPFAM" id="SSF103473">
    <property type="entry name" value="MFS general substrate transporter"/>
    <property type="match status" value="1"/>
</dbReference>
<dbReference type="PANTHER" id="PTHR23513">
    <property type="entry name" value="INTEGRAL MEMBRANE EFFLUX PROTEIN-RELATED"/>
    <property type="match status" value="1"/>
</dbReference>
<dbReference type="Gene3D" id="1.20.1250.20">
    <property type="entry name" value="MFS general substrate transporter like domains"/>
    <property type="match status" value="1"/>
</dbReference>
<dbReference type="Proteomes" id="UP000177876">
    <property type="component" value="Unassembled WGS sequence"/>
</dbReference>
<evidence type="ECO:0000256" key="2">
    <source>
        <dbReference type="ARBA" id="ARBA00022448"/>
    </source>
</evidence>
<comment type="subcellular location">
    <subcellularLocation>
        <location evidence="1">Cell membrane</location>
        <topology evidence="1">Multi-pass membrane protein</topology>
    </subcellularLocation>
</comment>
<evidence type="ECO:0000256" key="1">
    <source>
        <dbReference type="ARBA" id="ARBA00004651"/>
    </source>
</evidence>